<feature type="domain" description="Protein kinase" evidence="10">
    <location>
        <begin position="7"/>
        <end position="225"/>
    </location>
</feature>
<dbReference type="GO" id="GO:0005524">
    <property type="term" value="F:ATP binding"/>
    <property type="evidence" value="ECO:0007669"/>
    <property type="project" value="UniProtKB-KW"/>
</dbReference>
<dbReference type="SUPFAM" id="SSF56112">
    <property type="entry name" value="Protein kinase-like (PK-like)"/>
    <property type="match status" value="1"/>
</dbReference>
<dbReference type="PROSITE" id="PS50011">
    <property type="entry name" value="PROTEIN_KINASE_DOM"/>
    <property type="match status" value="1"/>
</dbReference>
<dbReference type="SMART" id="SM00220">
    <property type="entry name" value="S_TKc"/>
    <property type="match status" value="1"/>
</dbReference>
<comment type="catalytic activity">
    <reaction evidence="8">
        <text>L-seryl-[protein] + ATP = O-phospho-L-seryl-[protein] + ADP + H(+)</text>
        <dbReference type="Rhea" id="RHEA:17989"/>
        <dbReference type="Rhea" id="RHEA-COMP:9863"/>
        <dbReference type="Rhea" id="RHEA-COMP:11604"/>
        <dbReference type="ChEBI" id="CHEBI:15378"/>
        <dbReference type="ChEBI" id="CHEBI:29999"/>
        <dbReference type="ChEBI" id="CHEBI:30616"/>
        <dbReference type="ChEBI" id="CHEBI:83421"/>
        <dbReference type="ChEBI" id="CHEBI:456216"/>
        <dbReference type="EC" id="2.7.11.1"/>
    </reaction>
</comment>
<keyword evidence="5 11" id="KW-0418">Kinase</keyword>
<dbReference type="InterPro" id="IPR008271">
    <property type="entry name" value="Ser/Thr_kinase_AS"/>
</dbReference>
<dbReference type="InterPro" id="IPR011009">
    <property type="entry name" value="Kinase-like_dom_sf"/>
</dbReference>
<evidence type="ECO:0000256" key="6">
    <source>
        <dbReference type="ARBA" id="ARBA00022840"/>
    </source>
</evidence>
<dbReference type="InterPro" id="IPR051131">
    <property type="entry name" value="NEK_Ser/Thr_kinase_NIMA"/>
</dbReference>
<evidence type="ECO:0000256" key="7">
    <source>
        <dbReference type="ARBA" id="ARBA00047899"/>
    </source>
</evidence>
<evidence type="ECO:0000256" key="3">
    <source>
        <dbReference type="ARBA" id="ARBA00022679"/>
    </source>
</evidence>
<proteinExistence type="predicted"/>
<dbReference type="EMBL" id="SNRW01026675">
    <property type="protein sequence ID" value="KAA6360629.1"/>
    <property type="molecule type" value="Genomic_DNA"/>
</dbReference>
<feature type="non-terminal residue" evidence="11">
    <location>
        <position position="225"/>
    </location>
</feature>
<keyword evidence="6" id="KW-0067">ATP-binding</keyword>
<keyword evidence="9" id="KW-0472">Membrane</keyword>
<dbReference type="PANTHER" id="PTHR44899:SF3">
    <property type="entry name" value="SERINE_THREONINE-PROTEIN KINASE NEK1"/>
    <property type="match status" value="1"/>
</dbReference>
<keyword evidence="2" id="KW-0723">Serine/threonine-protein kinase</keyword>
<dbReference type="OrthoDB" id="8596411at2759"/>
<dbReference type="Proteomes" id="UP000324800">
    <property type="component" value="Unassembled WGS sequence"/>
</dbReference>
<evidence type="ECO:0000313" key="12">
    <source>
        <dbReference type="Proteomes" id="UP000324800"/>
    </source>
</evidence>
<dbReference type="PROSITE" id="PS00108">
    <property type="entry name" value="PROTEIN_KINASE_ST"/>
    <property type="match status" value="1"/>
</dbReference>
<gene>
    <name evidence="11" type="ORF">EZS28_043844</name>
</gene>
<comment type="catalytic activity">
    <reaction evidence="7">
        <text>L-threonyl-[protein] + ATP = O-phospho-L-threonyl-[protein] + ADP + H(+)</text>
        <dbReference type="Rhea" id="RHEA:46608"/>
        <dbReference type="Rhea" id="RHEA-COMP:11060"/>
        <dbReference type="Rhea" id="RHEA-COMP:11605"/>
        <dbReference type="ChEBI" id="CHEBI:15378"/>
        <dbReference type="ChEBI" id="CHEBI:30013"/>
        <dbReference type="ChEBI" id="CHEBI:30616"/>
        <dbReference type="ChEBI" id="CHEBI:61977"/>
        <dbReference type="ChEBI" id="CHEBI:456216"/>
        <dbReference type="EC" id="2.7.11.1"/>
    </reaction>
</comment>
<evidence type="ECO:0000256" key="9">
    <source>
        <dbReference type="SAM" id="Phobius"/>
    </source>
</evidence>
<evidence type="ECO:0000256" key="1">
    <source>
        <dbReference type="ARBA" id="ARBA00012513"/>
    </source>
</evidence>
<keyword evidence="9" id="KW-1133">Transmembrane helix</keyword>
<organism evidence="11 12">
    <name type="scientific">Streblomastix strix</name>
    <dbReference type="NCBI Taxonomy" id="222440"/>
    <lineage>
        <taxon>Eukaryota</taxon>
        <taxon>Metamonada</taxon>
        <taxon>Preaxostyla</taxon>
        <taxon>Oxymonadida</taxon>
        <taxon>Streblomastigidae</taxon>
        <taxon>Streblomastix</taxon>
    </lineage>
</organism>
<evidence type="ECO:0000259" key="10">
    <source>
        <dbReference type="PROSITE" id="PS50011"/>
    </source>
</evidence>
<evidence type="ECO:0000256" key="2">
    <source>
        <dbReference type="ARBA" id="ARBA00022527"/>
    </source>
</evidence>
<dbReference type="GO" id="GO:0004674">
    <property type="term" value="F:protein serine/threonine kinase activity"/>
    <property type="evidence" value="ECO:0007669"/>
    <property type="project" value="UniProtKB-KW"/>
</dbReference>
<keyword evidence="3" id="KW-0808">Transferase</keyword>
<evidence type="ECO:0000256" key="5">
    <source>
        <dbReference type="ARBA" id="ARBA00022777"/>
    </source>
</evidence>
<dbReference type="InterPro" id="IPR000719">
    <property type="entry name" value="Prot_kinase_dom"/>
</dbReference>
<sequence>MPKIEDYKIVKKLRGGVIGKTFLVQLIATSVFFVMKYLDYFDPEDKAKADEEISLMRLLDSKFTVHLVETILQWIQICLVIGYCSGGDLTNTISDLQKIPEKDRMIRVWEIFGQMTRSLNHLHSRGIMHRDLKPENIFMNEDGSVRLGDFGLSKDLNEKTYATYAGTKAYMAPEGHLTKKLDLPSDIFSLGIIVFQLLTGQHPFEATSEAKIIDKIEKGEYQKIP</sequence>
<keyword evidence="4" id="KW-0547">Nucleotide-binding</keyword>
<dbReference type="Pfam" id="PF00069">
    <property type="entry name" value="Pkinase"/>
    <property type="match status" value="1"/>
</dbReference>
<keyword evidence="9" id="KW-0812">Transmembrane</keyword>
<dbReference type="AlphaFoldDB" id="A0A5J4TRV5"/>
<reference evidence="11 12" key="1">
    <citation type="submission" date="2019-03" db="EMBL/GenBank/DDBJ databases">
        <title>Single cell metagenomics reveals metabolic interactions within the superorganism composed of flagellate Streblomastix strix and complex community of Bacteroidetes bacteria on its surface.</title>
        <authorList>
            <person name="Treitli S.C."/>
            <person name="Kolisko M."/>
            <person name="Husnik F."/>
            <person name="Keeling P."/>
            <person name="Hampl V."/>
        </authorList>
    </citation>
    <scope>NUCLEOTIDE SEQUENCE [LARGE SCALE GENOMIC DNA]</scope>
    <source>
        <strain evidence="11">ST1C</strain>
    </source>
</reference>
<evidence type="ECO:0000256" key="4">
    <source>
        <dbReference type="ARBA" id="ARBA00022741"/>
    </source>
</evidence>
<name>A0A5J4TRV5_9EUKA</name>
<dbReference type="Gene3D" id="1.10.510.10">
    <property type="entry name" value="Transferase(Phosphotransferase) domain 1"/>
    <property type="match status" value="1"/>
</dbReference>
<dbReference type="EC" id="2.7.11.1" evidence="1"/>
<accession>A0A5J4TRV5</accession>
<evidence type="ECO:0000256" key="8">
    <source>
        <dbReference type="ARBA" id="ARBA00048679"/>
    </source>
</evidence>
<comment type="caution">
    <text evidence="11">The sequence shown here is derived from an EMBL/GenBank/DDBJ whole genome shotgun (WGS) entry which is preliminary data.</text>
</comment>
<dbReference type="PANTHER" id="PTHR44899">
    <property type="entry name" value="CAMK FAMILY PROTEIN KINASE"/>
    <property type="match status" value="1"/>
</dbReference>
<evidence type="ECO:0000313" key="11">
    <source>
        <dbReference type="EMBL" id="KAA6360629.1"/>
    </source>
</evidence>
<protein>
    <recommendedName>
        <fullName evidence="1">non-specific serine/threonine protein kinase</fullName>
        <ecNumber evidence="1">2.7.11.1</ecNumber>
    </recommendedName>
</protein>
<feature type="transmembrane region" description="Helical" evidence="9">
    <location>
        <begin position="21"/>
        <end position="38"/>
    </location>
</feature>